<evidence type="ECO:0000256" key="10">
    <source>
        <dbReference type="SAM" id="SignalP"/>
    </source>
</evidence>
<evidence type="ECO:0000256" key="4">
    <source>
        <dbReference type="ARBA" id="ARBA00022622"/>
    </source>
</evidence>
<keyword evidence="7" id="KW-0325">Glycoprotein</keyword>
<evidence type="ECO:0000259" key="12">
    <source>
        <dbReference type="Pfam" id="PF13206"/>
    </source>
</evidence>
<evidence type="ECO:0000256" key="7">
    <source>
        <dbReference type="ARBA" id="ARBA00023180"/>
    </source>
</evidence>
<comment type="function">
    <text evidence="1">VSG forms a coat on the surface of the parasite. The trypanosome evades the immune response of the host by expressing a series of antigenically distinct VSGs from an estimated 1000 VSG genes.</text>
</comment>
<dbReference type="GO" id="GO:0005886">
    <property type="term" value="C:plasma membrane"/>
    <property type="evidence" value="ECO:0007669"/>
    <property type="project" value="UniProtKB-SubCell"/>
</dbReference>
<feature type="domain" description="Trypanosome variant surface glycoprotein B-type N-terminal" evidence="12">
    <location>
        <begin position="11"/>
        <end position="361"/>
    </location>
</feature>
<dbReference type="InterPro" id="IPR025932">
    <property type="entry name" value="Trypano_VSG_B_N_dom"/>
</dbReference>
<keyword evidence="3" id="KW-1003">Cell membrane</keyword>
<protein>
    <submittedName>
        <fullName evidence="13">Variant surface glycoprotein 1125.39</fullName>
    </submittedName>
</protein>
<evidence type="ECO:0000256" key="5">
    <source>
        <dbReference type="ARBA" id="ARBA00022729"/>
    </source>
</evidence>
<comment type="subcellular location">
    <subcellularLocation>
        <location evidence="2">Cell membrane</location>
        <topology evidence="2">Lipid-anchor</topology>
        <topology evidence="2">GPI-anchor</topology>
    </subcellularLocation>
</comment>
<dbReference type="EMBL" id="KX699002">
    <property type="protein sequence ID" value="APD72958.1"/>
    <property type="molecule type" value="Genomic_DNA"/>
</dbReference>
<dbReference type="Pfam" id="PF10659">
    <property type="entry name" value="Trypan_glycop_C"/>
    <property type="match status" value="1"/>
</dbReference>
<feature type="chain" id="PRO_5012068516" evidence="10">
    <location>
        <begin position="21"/>
        <end position="496"/>
    </location>
</feature>
<proteinExistence type="predicted"/>
<keyword evidence="5 10" id="KW-0732">Signal</keyword>
<dbReference type="VEuPathDB" id="TriTrypDB:Tb427_000156600"/>
<feature type="coiled-coil region" evidence="9">
    <location>
        <begin position="346"/>
        <end position="373"/>
    </location>
</feature>
<dbReference type="Pfam" id="PF13206">
    <property type="entry name" value="VSG_B"/>
    <property type="match status" value="1"/>
</dbReference>
<dbReference type="InterPro" id="IPR019609">
    <property type="entry name" value="Variant_surf_glycoprt_trypan_C"/>
</dbReference>
<accession>A0A1J0R541</accession>
<dbReference type="GO" id="GO:0098552">
    <property type="term" value="C:side of membrane"/>
    <property type="evidence" value="ECO:0007669"/>
    <property type="project" value="UniProtKB-KW"/>
</dbReference>
<name>A0A1J0R541_9TRYP</name>
<evidence type="ECO:0000256" key="6">
    <source>
        <dbReference type="ARBA" id="ARBA00023136"/>
    </source>
</evidence>
<evidence type="ECO:0000256" key="8">
    <source>
        <dbReference type="ARBA" id="ARBA00023288"/>
    </source>
</evidence>
<keyword evidence="6" id="KW-0472">Membrane</keyword>
<evidence type="ECO:0000256" key="1">
    <source>
        <dbReference type="ARBA" id="ARBA00002523"/>
    </source>
</evidence>
<feature type="domain" description="Trypanosome variant surface glycoprotein C-terminal" evidence="11">
    <location>
        <begin position="404"/>
        <end position="495"/>
    </location>
</feature>
<evidence type="ECO:0000313" key="13">
    <source>
        <dbReference type="EMBL" id="APD72958.1"/>
    </source>
</evidence>
<reference evidence="13" key="1">
    <citation type="submission" date="2016-08" db="EMBL/GenBank/DDBJ databases">
        <title>VSG repertoire of Trypanosoma brucei EATRO 1125.</title>
        <authorList>
            <person name="Cross G.A."/>
        </authorList>
    </citation>
    <scope>NUCLEOTIDE SEQUENCE</scope>
    <source>
        <strain evidence="13">EATRO 1125</strain>
    </source>
</reference>
<dbReference type="AlphaFoldDB" id="A0A1J0R541"/>
<feature type="signal peptide" evidence="10">
    <location>
        <begin position="1"/>
        <end position="20"/>
    </location>
</feature>
<keyword evidence="4" id="KW-0336">GPI-anchor</keyword>
<evidence type="ECO:0000259" key="11">
    <source>
        <dbReference type="Pfam" id="PF10659"/>
    </source>
</evidence>
<keyword evidence="8" id="KW-0449">Lipoprotein</keyword>
<evidence type="ECO:0000256" key="3">
    <source>
        <dbReference type="ARBA" id="ARBA00022475"/>
    </source>
</evidence>
<evidence type="ECO:0000256" key="9">
    <source>
        <dbReference type="SAM" id="Coils"/>
    </source>
</evidence>
<organism evidence="13">
    <name type="scientific">Trypanosoma brucei</name>
    <dbReference type="NCBI Taxonomy" id="5691"/>
    <lineage>
        <taxon>Eukaryota</taxon>
        <taxon>Discoba</taxon>
        <taxon>Euglenozoa</taxon>
        <taxon>Kinetoplastea</taxon>
        <taxon>Metakinetoplastina</taxon>
        <taxon>Trypanosomatida</taxon>
        <taxon>Trypanosomatidae</taxon>
        <taxon>Trypanosoma</taxon>
    </lineage>
</organism>
<sequence>MPKQLFYVTVVAILCDQTTAGPKGGNVEVMAKLCDALRLGDNPITFEPQEETSFKGEPAVLKLNMSLAPKEWRDKFVTRTGPDKVDPIAVAPPGTPEDWKNMWQRWAAIAAELNKPHEEEKVLKAYNLESITTEQKEMVRHQIAIYADAALAAITTSENKTTDADDEALKAAINGAIYGRGKDASKELDHKALTGEPSVGYGTSCGNDAAVKESKTLAHAIACVCGTANTLANEEPCITEGNGDVQWERDDIPKQQKWQKIRAACPKVPPRPLTATRIRTALATAATAIVTINNDAYIGHKKTDCDGNSNTACLKLTDAARGNNEPLTKVLWLQQLATVAAKLEQRQKYNVALVKQKNEIQTIERQVKALTKRAIFLKHVEPAAIPVTASSDNKKIAEETQTLCSAHNNNNATCPRDTCTYDQNENKCKPKSGTTETKEAEETPNAESKKCSEKKTEGECKNGCKWEGETCKDSSFLVNRKFALSVVSAAFVALLF</sequence>
<evidence type="ECO:0000256" key="2">
    <source>
        <dbReference type="ARBA" id="ARBA00004609"/>
    </source>
</evidence>
<keyword evidence="9" id="KW-0175">Coiled coil</keyword>